<evidence type="ECO:0000313" key="8">
    <source>
        <dbReference type="Proteomes" id="UP001604267"/>
    </source>
</evidence>
<keyword evidence="4" id="KW-0554">One-carbon metabolism</keyword>
<dbReference type="RefSeq" id="WP_392820570.1">
    <property type="nucleotide sequence ID" value="NZ_JBICYV010000014.1"/>
</dbReference>
<evidence type="ECO:0000256" key="1">
    <source>
        <dbReference type="ARBA" id="ARBA00001933"/>
    </source>
</evidence>
<comment type="subunit">
    <text evidence="4">Homodimer.</text>
</comment>
<evidence type="ECO:0000259" key="6">
    <source>
        <dbReference type="Pfam" id="PF00464"/>
    </source>
</evidence>
<dbReference type="Pfam" id="PF00464">
    <property type="entry name" value="SHMT"/>
    <property type="match status" value="1"/>
</dbReference>
<dbReference type="SUPFAM" id="SSF53383">
    <property type="entry name" value="PLP-dependent transferases"/>
    <property type="match status" value="1"/>
</dbReference>
<keyword evidence="8" id="KW-1185">Reference proteome</keyword>
<dbReference type="InterPro" id="IPR039429">
    <property type="entry name" value="SHMT-like_dom"/>
</dbReference>
<organism evidence="7 8">
    <name type="scientific">Streptomyces cinerochromogenes</name>
    <dbReference type="NCBI Taxonomy" id="66422"/>
    <lineage>
        <taxon>Bacteria</taxon>
        <taxon>Bacillati</taxon>
        <taxon>Actinomycetota</taxon>
        <taxon>Actinomycetes</taxon>
        <taxon>Kitasatosporales</taxon>
        <taxon>Streptomycetaceae</taxon>
        <taxon>Streptomyces</taxon>
    </lineage>
</organism>
<dbReference type="Proteomes" id="UP001604267">
    <property type="component" value="Unassembled WGS sequence"/>
</dbReference>
<feature type="binding site" evidence="4">
    <location>
        <begin position="147"/>
        <end position="149"/>
    </location>
    <ligand>
        <name>(6S)-5,6,7,8-tetrahydrofolate</name>
        <dbReference type="ChEBI" id="CHEBI:57453"/>
    </ligand>
</feature>
<evidence type="ECO:0000256" key="2">
    <source>
        <dbReference type="ARBA" id="ARBA00006376"/>
    </source>
</evidence>
<keyword evidence="4 7" id="KW-0808">Transferase</keyword>
<dbReference type="CDD" id="cd00378">
    <property type="entry name" value="SHMT"/>
    <property type="match status" value="1"/>
</dbReference>
<accession>A0ABW7BER2</accession>
<feature type="domain" description="Serine hydroxymethyltransferase-like" evidence="6">
    <location>
        <begin position="31"/>
        <end position="415"/>
    </location>
</feature>
<keyword evidence="3 4" id="KW-0663">Pyridoxal phosphate</keyword>
<comment type="cofactor">
    <cofactor evidence="1 4">
        <name>pyridoxal 5'-phosphate</name>
        <dbReference type="ChEBI" id="CHEBI:597326"/>
    </cofactor>
</comment>
<proteinExistence type="inferred from homology"/>
<dbReference type="PANTHER" id="PTHR11680">
    <property type="entry name" value="SERINE HYDROXYMETHYLTRANSFERASE"/>
    <property type="match status" value="1"/>
</dbReference>
<feature type="modified residue" description="N6-(pyridoxal phosphate)lysine" evidence="4">
    <location>
        <position position="251"/>
    </location>
</feature>
<comment type="catalytic activity">
    <reaction evidence="4">
        <text>(6R)-5,10-methylene-5,6,7,8-tetrahydrofolate + glycine + H2O = (6S)-5,6,7,8-tetrahydrofolate + L-serine</text>
        <dbReference type="Rhea" id="RHEA:15481"/>
        <dbReference type="ChEBI" id="CHEBI:15377"/>
        <dbReference type="ChEBI" id="CHEBI:15636"/>
        <dbReference type="ChEBI" id="CHEBI:33384"/>
        <dbReference type="ChEBI" id="CHEBI:57305"/>
        <dbReference type="ChEBI" id="CHEBI:57453"/>
        <dbReference type="EC" id="2.1.2.1"/>
    </reaction>
</comment>
<comment type="caution">
    <text evidence="7">The sequence shown here is derived from an EMBL/GenBank/DDBJ whole genome shotgun (WGS) entry which is preliminary data.</text>
</comment>
<dbReference type="InterPro" id="IPR049943">
    <property type="entry name" value="Ser_HO-MeTrfase-like"/>
</dbReference>
<feature type="binding site" evidence="4">
    <location>
        <position position="143"/>
    </location>
    <ligand>
        <name>(6S)-5,6,7,8-tetrahydrofolate</name>
        <dbReference type="ChEBI" id="CHEBI:57453"/>
    </ligand>
</feature>
<evidence type="ECO:0000313" key="7">
    <source>
        <dbReference type="EMBL" id="MFG3014180.1"/>
    </source>
</evidence>
<comment type="subcellular location">
    <subcellularLocation>
        <location evidence="4">Cytoplasm</location>
    </subcellularLocation>
</comment>
<gene>
    <name evidence="4 7" type="primary">glyA</name>
    <name evidence="7" type="ORF">ACGFZB_27900</name>
</gene>
<dbReference type="InterPro" id="IPR015421">
    <property type="entry name" value="PyrdxlP-dep_Trfase_major"/>
</dbReference>
<sequence length="463" mass="49228">MDSLTLPNQAGPAARGTGQRDLTVSAAASLRRHDPELDGLLEQEFRRQQDTLAMVAYASLADPSVLACGASVLANVTAEGYPGARYHPGCRWLDQVEELAVRRTRAVFGARYANVQPHSCSQANLSVLFALMRPGDTVLGLALDAGGHLTHGAPASVVGDYFHAVGYGVGEDGRIDYGQLRRLAHRYRPKVVIAGASAYPRALDYERFRAVADEVGAYLLADISHIAGLVAAGVHPSPIDLAHITTLSTYKQLGGPRGGLILSGAECDTPGPDGVRTLAQLMQRAVFPRSQGTLNAAGIAAKARALALVARPEFRDLAERIVGDARALAEELTRRGHRVLTGGTDTHMVLVDTTPLGLSGAAAERALEECGILANRNRIPNDTRSPRITSGLRFGTNILAQRGLGPQDMGECADLVHQVLTATEPAGGAGHRLDPVVRDRVRRAVHRLCRRHPLPGYTAEPAA</sequence>
<protein>
    <recommendedName>
        <fullName evidence="4">Probable serine hydroxymethyltransferase</fullName>
        <shortName evidence="4">SHMT</shortName>
        <shortName evidence="4">Serine methylase</shortName>
        <ecNumber evidence="4">2.1.2.1</ecNumber>
    </recommendedName>
</protein>
<evidence type="ECO:0000256" key="5">
    <source>
        <dbReference type="SAM" id="MobiDB-lite"/>
    </source>
</evidence>
<comment type="caution">
    <text evidence="4">Lacks conserved residue(s) required for the propagation of feature annotation.</text>
</comment>
<feature type="region of interest" description="Disordered" evidence="5">
    <location>
        <begin position="1"/>
        <end position="20"/>
    </location>
</feature>
<dbReference type="GO" id="GO:0004372">
    <property type="term" value="F:glycine hydroxymethyltransferase activity"/>
    <property type="evidence" value="ECO:0007669"/>
    <property type="project" value="UniProtKB-EC"/>
</dbReference>
<dbReference type="HAMAP" id="MF_00051">
    <property type="entry name" value="SHMT"/>
    <property type="match status" value="1"/>
</dbReference>
<comment type="pathway">
    <text evidence="4">One-carbon metabolism; tetrahydrofolate interconversion.</text>
</comment>
<dbReference type="PIRSF" id="PIRSF000412">
    <property type="entry name" value="SHMT"/>
    <property type="match status" value="1"/>
</dbReference>
<evidence type="ECO:0000256" key="4">
    <source>
        <dbReference type="HAMAP-Rule" id="MF_00051"/>
    </source>
</evidence>
<keyword evidence="4" id="KW-0963">Cytoplasm</keyword>
<dbReference type="EC" id="2.1.2.1" evidence="4"/>
<dbReference type="InterPro" id="IPR015422">
    <property type="entry name" value="PyrdxlP-dep_Trfase_small"/>
</dbReference>
<dbReference type="EMBL" id="JBICYV010000014">
    <property type="protein sequence ID" value="MFG3014180.1"/>
    <property type="molecule type" value="Genomic_DNA"/>
</dbReference>
<dbReference type="PANTHER" id="PTHR11680:SF35">
    <property type="entry name" value="SERINE HYDROXYMETHYLTRANSFERASE 1"/>
    <property type="match status" value="1"/>
</dbReference>
<comment type="similarity">
    <text evidence="2 4">Belongs to the SHMT family.</text>
</comment>
<evidence type="ECO:0000256" key="3">
    <source>
        <dbReference type="ARBA" id="ARBA00022898"/>
    </source>
</evidence>
<name>A0ABW7BER2_9ACTN</name>
<reference evidence="7 8" key="1">
    <citation type="submission" date="2024-10" db="EMBL/GenBank/DDBJ databases">
        <title>The Natural Products Discovery Center: Release of the First 8490 Sequenced Strains for Exploring Actinobacteria Biosynthetic Diversity.</title>
        <authorList>
            <person name="Kalkreuter E."/>
            <person name="Kautsar S.A."/>
            <person name="Yang D."/>
            <person name="Bader C.D."/>
            <person name="Teijaro C.N."/>
            <person name="Fluegel L."/>
            <person name="Davis C.M."/>
            <person name="Simpson J.R."/>
            <person name="Lauterbach L."/>
            <person name="Steele A.D."/>
            <person name="Gui C."/>
            <person name="Meng S."/>
            <person name="Li G."/>
            <person name="Viehrig K."/>
            <person name="Ye F."/>
            <person name="Su P."/>
            <person name="Kiefer A.F."/>
            <person name="Nichols A."/>
            <person name="Cepeda A.J."/>
            <person name="Yan W."/>
            <person name="Fan B."/>
            <person name="Jiang Y."/>
            <person name="Adhikari A."/>
            <person name="Zheng C.-J."/>
            <person name="Schuster L."/>
            <person name="Cowan T.M."/>
            <person name="Smanski M.J."/>
            <person name="Chevrette M.G."/>
            <person name="De Carvalho L.P.S."/>
            <person name="Shen B."/>
        </authorList>
    </citation>
    <scope>NUCLEOTIDE SEQUENCE [LARGE SCALE GENOMIC DNA]</scope>
    <source>
        <strain evidence="7 8">NPDC048320</strain>
    </source>
</reference>
<dbReference type="Gene3D" id="3.40.640.10">
    <property type="entry name" value="Type I PLP-dependent aspartate aminotransferase-like (Major domain)"/>
    <property type="match status" value="1"/>
</dbReference>
<dbReference type="InterPro" id="IPR001085">
    <property type="entry name" value="Ser_HO-MeTrfase"/>
</dbReference>
<dbReference type="InterPro" id="IPR015424">
    <property type="entry name" value="PyrdxlP-dep_Trfase"/>
</dbReference>
<comment type="function">
    <text evidence="4">Catalyzes the reversible interconversion of serine and glycine with tetrahydrofolate (THF) serving as the one-carbon carrier. This reaction serves as the major source of one-carbon groups required for the biosynthesis of purines, thymidylate, methionine, and other important biomolecules.</text>
</comment>
<dbReference type="Gene3D" id="3.90.1150.10">
    <property type="entry name" value="Aspartate Aminotransferase, domain 1"/>
    <property type="match status" value="1"/>
</dbReference>
<dbReference type="NCBIfam" id="NF000586">
    <property type="entry name" value="PRK00011.1"/>
    <property type="match status" value="1"/>
</dbReference>